<name>A0A382WIV2_9ZZZZ</name>
<dbReference type="AlphaFoldDB" id="A0A382WIV2"/>
<keyword evidence="1" id="KW-1133">Transmembrane helix</keyword>
<organism evidence="2">
    <name type="scientific">marine metagenome</name>
    <dbReference type="NCBI Taxonomy" id="408172"/>
    <lineage>
        <taxon>unclassified sequences</taxon>
        <taxon>metagenomes</taxon>
        <taxon>ecological metagenomes</taxon>
    </lineage>
</organism>
<evidence type="ECO:0000256" key="1">
    <source>
        <dbReference type="SAM" id="Phobius"/>
    </source>
</evidence>
<evidence type="ECO:0000313" key="2">
    <source>
        <dbReference type="EMBL" id="SVD58723.1"/>
    </source>
</evidence>
<protein>
    <submittedName>
        <fullName evidence="2">Uncharacterized protein</fullName>
    </submittedName>
</protein>
<accession>A0A382WIV2</accession>
<proteinExistence type="predicted"/>
<keyword evidence="1" id="KW-0812">Transmembrane</keyword>
<sequence length="120" mass="14170">MFKVDIDAKVWTWLGRILPLTALLSIILILKIDIQGWLDYLLVTIAITFGTVAFFWWWWVIDAIKNLNNFFTDSYDRFADMQQNLREIKKDVSKVKIGHAEELKLIRESKTKAKILRKGR</sequence>
<feature type="transmembrane region" description="Helical" evidence="1">
    <location>
        <begin position="12"/>
        <end position="30"/>
    </location>
</feature>
<gene>
    <name evidence="2" type="ORF">METZ01_LOCUS411577</name>
</gene>
<keyword evidence="1" id="KW-0472">Membrane</keyword>
<reference evidence="2" key="1">
    <citation type="submission" date="2018-05" db="EMBL/GenBank/DDBJ databases">
        <authorList>
            <person name="Lanie J.A."/>
            <person name="Ng W.-L."/>
            <person name="Kazmierczak K.M."/>
            <person name="Andrzejewski T.M."/>
            <person name="Davidsen T.M."/>
            <person name="Wayne K.J."/>
            <person name="Tettelin H."/>
            <person name="Glass J.I."/>
            <person name="Rusch D."/>
            <person name="Podicherti R."/>
            <person name="Tsui H.-C.T."/>
            <person name="Winkler M.E."/>
        </authorList>
    </citation>
    <scope>NUCLEOTIDE SEQUENCE</scope>
</reference>
<dbReference type="EMBL" id="UINC01160207">
    <property type="protein sequence ID" value="SVD58723.1"/>
    <property type="molecule type" value="Genomic_DNA"/>
</dbReference>
<feature type="transmembrane region" description="Helical" evidence="1">
    <location>
        <begin position="37"/>
        <end position="59"/>
    </location>
</feature>